<proteinExistence type="predicted"/>
<feature type="transmembrane region" description="Helical" evidence="6">
    <location>
        <begin position="166"/>
        <end position="188"/>
    </location>
</feature>
<feature type="transmembrane region" description="Helical" evidence="6">
    <location>
        <begin position="135"/>
        <end position="154"/>
    </location>
</feature>
<evidence type="ECO:0000256" key="5">
    <source>
        <dbReference type="ARBA" id="ARBA00023136"/>
    </source>
</evidence>
<dbReference type="AlphaFoldDB" id="A0A285J0N3"/>
<evidence type="ECO:0000256" key="3">
    <source>
        <dbReference type="ARBA" id="ARBA00022692"/>
    </source>
</evidence>
<accession>A0A285J0N3</accession>
<keyword evidence="3 6" id="KW-0812">Transmembrane</keyword>
<feature type="transmembrane region" description="Helical" evidence="6">
    <location>
        <begin position="43"/>
        <end position="62"/>
    </location>
</feature>
<gene>
    <name evidence="7" type="ORF">SAMN05421748_113132</name>
</gene>
<dbReference type="Proteomes" id="UP000219612">
    <property type="component" value="Unassembled WGS sequence"/>
</dbReference>
<evidence type="ECO:0000313" key="7">
    <source>
        <dbReference type="EMBL" id="SNY52916.1"/>
    </source>
</evidence>
<protein>
    <submittedName>
        <fullName evidence="7">Membrane protein</fullName>
    </submittedName>
</protein>
<dbReference type="Pfam" id="PF03631">
    <property type="entry name" value="Virul_fac_BrkB"/>
    <property type="match status" value="1"/>
</dbReference>
<reference evidence="7 8" key="1">
    <citation type="submission" date="2017-09" db="EMBL/GenBank/DDBJ databases">
        <authorList>
            <person name="Ehlers B."/>
            <person name="Leendertz F.H."/>
        </authorList>
    </citation>
    <scope>NUCLEOTIDE SEQUENCE [LARGE SCALE GENOMIC DNA]</scope>
    <source>
        <strain evidence="7 8">CGMCC 4.6857</strain>
    </source>
</reference>
<keyword evidence="5 6" id="KW-0472">Membrane</keyword>
<organism evidence="7 8">
    <name type="scientific">Paractinoplanes atraurantiacus</name>
    <dbReference type="NCBI Taxonomy" id="1036182"/>
    <lineage>
        <taxon>Bacteria</taxon>
        <taxon>Bacillati</taxon>
        <taxon>Actinomycetota</taxon>
        <taxon>Actinomycetes</taxon>
        <taxon>Micromonosporales</taxon>
        <taxon>Micromonosporaceae</taxon>
        <taxon>Paractinoplanes</taxon>
    </lineage>
</organism>
<evidence type="ECO:0000256" key="6">
    <source>
        <dbReference type="SAM" id="Phobius"/>
    </source>
</evidence>
<dbReference type="EMBL" id="OBDY01000013">
    <property type="protein sequence ID" value="SNY52916.1"/>
    <property type="molecule type" value="Genomic_DNA"/>
</dbReference>
<dbReference type="InterPro" id="IPR017039">
    <property type="entry name" value="Virul_fac_BrkB"/>
</dbReference>
<comment type="subcellular location">
    <subcellularLocation>
        <location evidence="1">Cell membrane</location>
        <topology evidence="1">Multi-pass membrane protein</topology>
    </subcellularLocation>
</comment>
<keyword evidence="8" id="KW-1185">Reference proteome</keyword>
<evidence type="ECO:0000256" key="1">
    <source>
        <dbReference type="ARBA" id="ARBA00004651"/>
    </source>
</evidence>
<evidence type="ECO:0000256" key="4">
    <source>
        <dbReference type="ARBA" id="ARBA00022989"/>
    </source>
</evidence>
<dbReference type="GO" id="GO:0005886">
    <property type="term" value="C:plasma membrane"/>
    <property type="evidence" value="ECO:0007669"/>
    <property type="project" value="UniProtKB-SubCell"/>
</dbReference>
<evidence type="ECO:0000256" key="2">
    <source>
        <dbReference type="ARBA" id="ARBA00022475"/>
    </source>
</evidence>
<feature type="transmembrane region" description="Helical" evidence="6">
    <location>
        <begin position="95"/>
        <end position="115"/>
    </location>
</feature>
<keyword evidence="2" id="KW-1003">Cell membrane</keyword>
<sequence>MLSAPRWAEALWSWASTRWPGRVGLGTLAAIVRLEIFDRAMTLAAQLFTSIFPLLIMMAVLLGRTFDEKLAEVVKVPDEVAKVLNEAISGSSVNAFGVIGALIVLVSTTSLARAFTRVYATIWGLPRPRSNPRHAWRWMVAVLVLAFSVVAIRLLERAALEAPAPWVTVALVTLAADFGGALFVPWILTARQIPARLLAPGALLFGVVMLVLRPVGAFYLPHALDVSAARFGTIGVAFTYIGWLYVISFAYLITASAGQVIATDPGRLGRRIRGIHSDVGH</sequence>
<feature type="transmembrane region" description="Helical" evidence="6">
    <location>
        <begin position="240"/>
        <end position="262"/>
    </location>
</feature>
<evidence type="ECO:0000313" key="8">
    <source>
        <dbReference type="Proteomes" id="UP000219612"/>
    </source>
</evidence>
<feature type="transmembrane region" description="Helical" evidence="6">
    <location>
        <begin position="197"/>
        <end position="220"/>
    </location>
</feature>
<keyword evidence="4 6" id="KW-1133">Transmembrane helix</keyword>
<name>A0A285J0N3_9ACTN</name>